<protein>
    <submittedName>
        <fullName evidence="2">Uncharacterized protein</fullName>
    </submittedName>
</protein>
<evidence type="ECO:0000256" key="1">
    <source>
        <dbReference type="SAM" id="MobiDB-lite"/>
    </source>
</evidence>
<feature type="compositionally biased region" description="Basic residues" evidence="1">
    <location>
        <begin position="9"/>
        <end position="19"/>
    </location>
</feature>
<dbReference type="PANTHER" id="PTHR46601">
    <property type="entry name" value="ULP_PROTEASE DOMAIN-CONTAINING PROTEIN"/>
    <property type="match status" value="1"/>
</dbReference>
<reference evidence="2" key="2">
    <citation type="submission" date="2022-10" db="EMBL/GenBank/DDBJ databases">
        <authorList>
            <consortium name="ENA_rothamsted_submissions"/>
            <consortium name="culmorum"/>
            <person name="King R."/>
        </authorList>
    </citation>
    <scope>NUCLEOTIDE SEQUENCE</scope>
</reference>
<evidence type="ECO:0000313" key="2">
    <source>
        <dbReference type="EMBL" id="CAG9782427.1"/>
    </source>
</evidence>
<name>A0A9N9N4T8_9NEOP</name>
<dbReference type="OrthoDB" id="10062343at2759"/>
<dbReference type="Proteomes" id="UP001153714">
    <property type="component" value="Chromosome 1"/>
</dbReference>
<accession>A0A9N9N4T8</accession>
<feature type="region of interest" description="Disordered" evidence="1">
    <location>
        <begin position="61"/>
        <end position="97"/>
    </location>
</feature>
<dbReference type="PANTHER" id="PTHR46601:SF2">
    <property type="entry name" value="UBIQUITIN-LIKE PROTEASE FAMILY PROFILE DOMAIN-CONTAINING PROTEIN"/>
    <property type="match status" value="1"/>
</dbReference>
<feature type="compositionally biased region" description="Polar residues" evidence="1">
    <location>
        <begin position="83"/>
        <end position="92"/>
    </location>
</feature>
<evidence type="ECO:0000313" key="3">
    <source>
        <dbReference type="Proteomes" id="UP001153714"/>
    </source>
</evidence>
<keyword evidence="3" id="KW-1185">Reference proteome</keyword>
<gene>
    <name evidence="2" type="ORF">DIATSA_LOCUS684</name>
</gene>
<organism evidence="2 3">
    <name type="scientific">Diatraea saccharalis</name>
    <name type="common">sugarcane borer</name>
    <dbReference type="NCBI Taxonomy" id="40085"/>
    <lineage>
        <taxon>Eukaryota</taxon>
        <taxon>Metazoa</taxon>
        <taxon>Ecdysozoa</taxon>
        <taxon>Arthropoda</taxon>
        <taxon>Hexapoda</taxon>
        <taxon>Insecta</taxon>
        <taxon>Pterygota</taxon>
        <taxon>Neoptera</taxon>
        <taxon>Endopterygota</taxon>
        <taxon>Lepidoptera</taxon>
        <taxon>Glossata</taxon>
        <taxon>Ditrysia</taxon>
        <taxon>Pyraloidea</taxon>
        <taxon>Crambidae</taxon>
        <taxon>Crambinae</taxon>
        <taxon>Diatraea</taxon>
    </lineage>
</organism>
<feature type="region of interest" description="Disordered" evidence="1">
    <location>
        <begin position="1"/>
        <end position="44"/>
    </location>
</feature>
<sequence>MALTEAEKMRRRREKLKKLKQYDDFKAKHRQQAQKSSAKAKIELNKLPKTKLNKKLEEIRRKTRERVQRHRNKKKELLDDNQLESTSYSNPKTLGKAKSRVKKALPACPLRKKAVLQKILEEIDIEPSTSTQKSKHCISDEILAKVKQFYERDDISRQAPGLKDVKTVREVQSGDLDELQKHLIDLTPSFKVHSFVKNSQAKAYEKDKEAVTKNKNEVTSLLQIDFSENYTCLAQDEVQSFHWVQPQVGNKYSSVKVINVNEEEIERRFANLKLKDVFDAAVHVEGIAKIHNIYTSNCVVKTVSVTIDSNLIKEKSFYHTVYGSDESDSSDDDVPLSIIRKKC</sequence>
<dbReference type="AlphaFoldDB" id="A0A9N9N4T8"/>
<feature type="compositionally biased region" description="Basic residues" evidence="1">
    <location>
        <begin position="61"/>
        <end position="74"/>
    </location>
</feature>
<proteinExistence type="predicted"/>
<reference evidence="2" key="1">
    <citation type="submission" date="2021-12" db="EMBL/GenBank/DDBJ databases">
        <authorList>
            <person name="King R."/>
        </authorList>
    </citation>
    <scope>NUCLEOTIDE SEQUENCE</scope>
</reference>
<dbReference type="EMBL" id="OU893332">
    <property type="protein sequence ID" value="CAG9782427.1"/>
    <property type="molecule type" value="Genomic_DNA"/>
</dbReference>